<dbReference type="Gene3D" id="3.90.640.20">
    <property type="entry name" value="Heat-shock cognate protein, ATPase"/>
    <property type="match status" value="1"/>
</dbReference>
<gene>
    <name evidence="3" type="ORF">NBC122_02093</name>
</gene>
<feature type="domain" description="DUF3298" evidence="1">
    <location>
        <begin position="211"/>
        <end position="253"/>
    </location>
</feature>
<dbReference type="InterPro" id="IPR021729">
    <property type="entry name" value="DUF3298"/>
</dbReference>
<reference evidence="3 4" key="1">
    <citation type="submission" date="2019-03" db="EMBL/GenBank/DDBJ databases">
        <authorList>
            <person name="Kim H."/>
            <person name="Yu S.-M."/>
        </authorList>
    </citation>
    <scope>NUCLEOTIDE SEQUENCE [LARGE SCALE GENOMIC DNA]</scope>
    <source>
        <strain evidence="3 4">NBC122</strain>
    </source>
</reference>
<dbReference type="AlphaFoldDB" id="A0A4P6ZGT4"/>
<organism evidence="3 4">
    <name type="scientific">Chryseobacterium salivictor</name>
    <dbReference type="NCBI Taxonomy" id="2547600"/>
    <lineage>
        <taxon>Bacteria</taxon>
        <taxon>Pseudomonadati</taxon>
        <taxon>Bacteroidota</taxon>
        <taxon>Flavobacteriia</taxon>
        <taxon>Flavobacteriales</taxon>
        <taxon>Weeksellaceae</taxon>
        <taxon>Chryseobacterium group</taxon>
        <taxon>Chryseobacterium</taxon>
    </lineage>
</organism>
<evidence type="ECO:0008006" key="5">
    <source>
        <dbReference type="Google" id="ProtNLM"/>
    </source>
</evidence>
<evidence type="ECO:0000259" key="2">
    <source>
        <dbReference type="Pfam" id="PF13739"/>
    </source>
</evidence>
<protein>
    <recommendedName>
        <fullName evidence="5">DUF3298 domain-containing protein</fullName>
    </recommendedName>
</protein>
<proteinExistence type="predicted"/>
<dbReference type="OrthoDB" id="594879at2"/>
<dbReference type="InterPro" id="IPR025303">
    <property type="entry name" value="PdaC"/>
</dbReference>
<evidence type="ECO:0000313" key="3">
    <source>
        <dbReference type="EMBL" id="QBO58901.1"/>
    </source>
</evidence>
<dbReference type="InterPro" id="IPR037126">
    <property type="entry name" value="PdaC/RsiV-like_sf"/>
</dbReference>
<dbReference type="Pfam" id="PF11738">
    <property type="entry name" value="DUF3298"/>
    <property type="match status" value="1"/>
</dbReference>
<sequence length="269" mass="30834">MKNLLAISVAFAVLLMSCNKEKSTAETSNGTVEKITSTTGNFPLDSVKVNDSLKIDQNLTVKFQSKILVFPTLKNKALLDSIYAPKEIRLTEYSKANIADALDLKMKEFYEEEKNALQDYKPEFAQNWEKNSNMNLFSHRNNFLTVQYTGDGYTGGAHGYYFETYKVFDLQNNKTLHLSDIVANQDSKIWDPILMNNFIQNDGGKGQFEMLLVKQIPLNNNFYFDDKNLYFLYNQYEITAYAAGTVLIKVPLSDIKLLLTDEFIKRQNL</sequence>
<dbReference type="RefSeq" id="WP_133440281.1">
    <property type="nucleotide sequence ID" value="NZ_CP037954.1"/>
</dbReference>
<dbReference type="Proteomes" id="UP000294419">
    <property type="component" value="Chromosome"/>
</dbReference>
<dbReference type="EMBL" id="CP037954">
    <property type="protein sequence ID" value="QBO58901.1"/>
    <property type="molecule type" value="Genomic_DNA"/>
</dbReference>
<dbReference type="KEGG" id="csal:NBC122_02093"/>
<name>A0A4P6ZGT4_9FLAO</name>
<feature type="domain" description="Deacetylase PdaC" evidence="2">
    <location>
        <begin position="60"/>
        <end position="160"/>
    </location>
</feature>
<evidence type="ECO:0000313" key="4">
    <source>
        <dbReference type="Proteomes" id="UP000294419"/>
    </source>
</evidence>
<evidence type="ECO:0000259" key="1">
    <source>
        <dbReference type="Pfam" id="PF11738"/>
    </source>
</evidence>
<keyword evidence="4" id="KW-1185">Reference proteome</keyword>
<dbReference type="PROSITE" id="PS51257">
    <property type="entry name" value="PROKAR_LIPOPROTEIN"/>
    <property type="match status" value="1"/>
</dbReference>
<dbReference type="Gene3D" id="3.30.565.40">
    <property type="entry name" value="Fervidobacterium nodosum Rt17-B1 like"/>
    <property type="match status" value="1"/>
</dbReference>
<dbReference type="Pfam" id="PF13739">
    <property type="entry name" value="PdaC"/>
    <property type="match status" value="1"/>
</dbReference>
<accession>A0A4P6ZGT4</accession>